<gene>
    <name evidence="1" type="ORF">GCM10007971_37010</name>
</gene>
<evidence type="ECO:0008006" key="3">
    <source>
        <dbReference type="Google" id="ProtNLM"/>
    </source>
</evidence>
<name>A0A917Y3N5_9BACI</name>
<dbReference type="AlphaFoldDB" id="A0A917Y3N5"/>
<evidence type="ECO:0000313" key="1">
    <source>
        <dbReference type="EMBL" id="GGN66740.1"/>
    </source>
</evidence>
<sequence length="41" mass="4739">MTNKPVRCRKCNKLMFYISDDLKGKIEVKCTRCGSLETISK</sequence>
<organism evidence="1 2">
    <name type="scientific">Oceanobacillus indicireducens</name>
    <dbReference type="NCBI Taxonomy" id="1004261"/>
    <lineage>
        <taxon>Bacteria</taxon>
        <taxon>Bacillati</taxon>
        <taxon>Bacillota</taxon>
        <taxon>Bacilli</taxon>
        <taxon>Bacillales</taxon>
        <taxon>Bacillaceae</taxon>
        <taxon>Oceanobacillus</taxon>
    </lineage>
</organism>
<protein>
    <recommendedName>
        <fullName evidence="3">Com family DNA-binding transcriptional regulator</fullName>
    </recommendedName>
</protein>
<proteinExistence type="predicted"/>
<comment type="caution">
    <text evidence="1">The sequence shown here is derived from an EMBL/GenBank/DDBJ whole genome shotgun (WGS) entry which is preliminary data.</text>
</comment>
<keyword evidence="2" id="KW-1185">Reference proteome</keyword>
<dbReference type="EMBL" id="BMOS01000049">
    <property type="protein sequence ID" value="GGN66740.1"/>
    <property type="molecule type" value="Genomic_DNA"/>
</dbReference>
<evidence type="ECO:0000313" key="2">
    <source>
        <dbReference type="Proteomes" id="UP000624041"/>
    </source>
</evidence>
<reference evidence="1" key="2">
    <citation type="submission" date="2020-09" db="EMBL/GenBank/DDBJ databases">
        <authorList>
            <person name="Sun Q."/>
            <person name="Ohkuma M."/>
        </authorList>
    </citation>
    <scope>NUCLEOTIDE SEQUENCE</scope>
    <source>
        <strain evidence="1">JCM 17251</strain>
    </source>
</reference>
<accession>A0A917Y3N5</accession>
<dbReference type="Proteomes" id="UP000624041">
    <property type="component" value="Unassembled WGS sequence"/>
</dbReference>
<reference evidence="1" key="1">
    <citation type="journal article" date="2014" name="Int. J. Syst. Evol. Microbiol.">
        <title>Complete genome sequence of Corynebacterium casei LMG S-19264T (=DSM 44701T), isolated from a smear-ripened cheese.</title>
        <authorList>
            <consortium name="US DOE Joint Genome Institute (JGI-PGF)"/>
            <person name="Walter F."/>
            <person name="Albersmeier A."/>
            <person name="Kalinowski J."/>
            <person name="Ruckert C."/>
        </authorList>
    </citation>
    <scope>NUCLEOTIDE SEQUENCE</scope>
    <source>
        <strain evidence="1">JCM 17251</strain>
    </source>
</reference>